<evidence type="ECO:0000256" key="9">
    <source>
        <dbReference type="HAMAP-Rule" id="MF_01897"/>
    </source>
</evidence>
<dbReference type="Gene3D" id="3.90.199.10">
    <property type="entry name" value="Topoisomerase II, domain 5"/>
    <property type="match status" value="1"/>
</dbReference>
<dbReference type="InterPro" id="IPR035516">
    <property type="entry name" value="Gyrase/topoIV_suA_C"/>
</dbReference>
<dbReference type="InterPro" id="IPR013758">
    <property type="entry name" value="Topo_IIA_A/C_ab"/>
</dbReference>
<keyword evidence="3 9" id="KW-0963">Cytoplasm</keyword>
<dbReference type="FunFam" id="2.120.10.90:FF:000004">
    <property type="entry name" value="DNA gyrase subunit A"/>
    <property type="match status" value="1"/>
</dbReference>
<dbReference type="PROSITE" id="PS52040">
    <property type="entry name" value="TOPO_IIA"/>
    <property type="match status" value="1"/>
</dbReference>
<evidence type="ECO:0000256" key="7">
    <source>
        <dbReference type="ARBA" id="ARBA00023125"/>
    </source>
</evidence>
<dbReference type="GO" id="GO:0005737">
    <property type="term" value="C:cytoplasm"/>
    <property type="evidence" value="ECO:0007669"/>
    <property type="project" value="UniProtKB-SubCell"/>
</dbReference>
<dbReference type="Pfam" id="PF03989">
    <property type="entry name" value="DNA_gyraseA_C"/>
    <property type="match status" value="6"/>
</dbReference>
<dbReference type="NCBIfam" id="TIGR01063">
    <property type="entry name" value="gyrA"/>
    <property type="match status" value="1"/>
</dbReference>
<keyword evidence="4 9" id="KW-0547">Nucleotide-binding</keyword>
<dbReference type="Gene3D" id="2.120.10.90">
    <property type="entry name" value="DNA gyrase/topoisomerase IV, subunit A, C-terminal"/>
    <property type="match status" value="1"/>
</dbReference>
<feature type="short sequence motif" description="GyrA-box" evidence="9">
    <location>
        <begin position="526"/>
        <end position="532"/>
    </location>
</feature>
<comment type="caution">
    <text evidence="12">The sequence shown here is derived from an EMBL/GenBank/DDBJ whole genome shotgun (WGS) entry which is preliminary data.</text>
</comment>
<dbReference type="SMART" id="SM00434">
    <property type="entry name" value="TOP4c"/>
    <property type="match status" value="1"/>
</dbReference>
<comment type="function">
    <text evidence="9">A type II topoisomerase that negatively supercoils closed circular double-stranded (ds) DNA in an ATP-dependent manner to modulate DNA topology and maintain chromosomes in an underwound state. Negative supercoiling favors strand separation, and DNA replication, transcription, recombination and repair, all of which involve strand separation. Also able to catalyze the interconversion of other topological isomers of dsDNA rings, including catenanes and knotted rings. Type II topoisomerases break and join 2 DNA strands simultaneously in an ATP-dependent manner.</text>
</comment>
<comment type="miscellaneous">
    <text evidence="9">Few gyrases are as efficient as E.coli at forming negative supercoils. Not all organisms have 2 type II topoisomerases; in organisms with a single type II topoisomerase this enzyme also has to decatenate newly replicated chromosomes.</text>
</comment>
<proteinExistence type="inferred from homology"/>
<feature type="domain" description="Topo IIA-type catalytic" evidence="11">
    <location>
        <begin position="34"/>
        <end position="499"/>
    </location>
</feature>
<dbReference type="InterPro" id="IPR002205">
    <property type="entry name" value="Topo_IIA_dom_A"/>
</dbReference>
<evidence type="ECO:0000256" key="10">
    <source>
        <dbReference type="PROSITE-ProRule" id="PRU01384"/>
    </source>
</evidence>
<dbReference type="InterPro" id="IPR050220">
    <property type="entry name" value="Type_II_DNA_Topoisomerases"/>
</dbReference>
<dbReference type="Gene3D" id="3.30.1360.40">
    <property type="match status" value="1"/>
</dbReference>
<dbReference type="InterPro" id="IPR005743">
    <property type="entry name" value="GyrA"/>
</dbReference>
<dbReference type="SUPFAM" id="SSF56719">
    <property type="entry name" value="Type II DNA topoisomerase"/>
    <property type="match status" value="1"/>
</dbReference>
<comment type="subunit">
    <text evidence="9">Heterotetramer, composed of two GyrA and two GyrB chains. In the heterotetramer, GyrA contains the active site tyrosine that forms a transient covalent intermediate with DNA, while GyrB binds cofactors and catalyzes ATP hydrolysis.</text>
</comment>
<evidence type="ECO:0000256" key="6">
    <source>
        <dbReference type="ARBA" id="ARBA00023029"/>
    </source>
</evidence>
<name>A0A1F5RHI8_9BACT</name>
<evidence type="ECO:0000313" key="12">
    <source>
        <dbReference type="EMBL" id="OGF13858.1"/>
    </source>
</evidence>
<evidence type="ECO:0000256" key="3">
    <source>
        <dbReference type="ARBA" id="ARBA00022490"/>
    </source>
</evidence>
<dbReference type="InterPro" id="IPR006691">
    <property type="entry name" value="GyrA/parC_rep"/>
</dbReference>
<evidence type="ECO:0000313" key="13">
    <source>
        <dbReference type="Proteomes" id="UP000177230"/>
    </source>
</evidence>
<dbReference type="SUPFAM" id="SSF101904">
    <property type="entry name" value="GyrA/ParC C-terminal domain-like"/>
    <property type="match status" value="1"/>
</dbReference>
<dbReference type="GO" id="GO:0005694">
    <property type="term" value="C:chromosome"/>
    <property type="evidence" value="ECO:0007669"/>
    <property type="project" value="InterPro"/>
</dbReference>
<sequence>MALERERIIGCEIEEEMKTSYLNYSMSVIVGRALPDVRDGLKPVHRRILYAMSELGMAHNKPYKKSARIVGEVMGKFHPHGDQAIYDSMVRMAQEFSLRYMLVDGQGNFGSVDGDPPAAQRYTEARLSRISAEVLKDIDKDTVKFVDNYDGSLQEPSVLPSLLPGLLVNGSSGIAVGMATNIPPHNLGEVCDAVTALIDEPELKPEKLLKIVKGPDFPTGGMIMGVSGIRDAYLTGRGKVVIRGKVMVETAKSGKEYIIISELPYEVNKASLIGKVAELVRDKKLDGIADINDESDRDGMRVVITMKRDADPRVTINQLYQHTQLQNSFGVIMLALVDGVPKVLNLHQVLNHFIDFRVDVVTRRTRYELAQAEKRAHILEGLKIAIENIDEVVRIIKKSANVEAAKESLRKKFKLSEEQAQAILDMTLKRLTSLETKKIEEEYEELIKLISKLKGILDSKRRLMGVIREEIAELKKKYGDERRTEIHAAAEERFSIEDLIVDEEMVITISHAGYIKRLSATAYKRQGRGGKGVTGMKTKDEDFVEGMFIASTHHYILFFTDKGRCYWLKVYEIPEGGRATKGRQISNLLELKTDEKIAAYIAVKEFDDQHFVVMATSSGVVKKTALSVFSNPRKAGIIAASVDDTDHLIEAKLTDGTEDVILVTRQGQACRFHESDVRSMGRTAGGVRGITLEKKDYVIGMVVVKREGSLLTICDRGYGKRSDIADYRVTRRGGKGVISMKLTDKTGELVAVKEVVDSDELMIISTEGQVIRLALKNVRVMGRATQGVRLINLDGKDKVVDVARLAAKDDEENGDGEPEALE</sequence>
<dbReference type="Proteomes" id="UP000177230">
    <property type="component" value="Unassembled WGS sequence"/>
</dbReference>
<dbReference type="Gene3D" id="1.10.268.10">
    <property type="entry name" value="Topoisomerase, domain 3"/>
    <property type="match status" value="1"/>
</dbReference>
<evidence type="ECO:0000256" key="2">
    <source>
        <dbReference type="ARBA" id="ARBA00008263"/>
    </source>
</evidence>
<dbReference type="InterPro" id="IPR013757">
    <property type="entry name" value="Topo_IIA_A_a_sf"/>
</dbReference>
<dbReference type="GO" id="GO:0009330">
    <property type="term" value="C:DNA topoisomerase type II (double strand cut, ATP-hydrolyzing) complex"/>
    <property type="evidence" value="ECO:0007669"/>
    <property type="project" value="TreeGrafter"/>
</dbReference>
<keyword evidence="7 9" id="KW-0238">DNA-binding</keyword>
<dbReference type="PANTHER" id="PTHR43493:SF5">
    <property type="entry name" value="DNA GYRASE SUBUNIT A, CHLOROPLASTIC_MITOCHONDRIAL"/>
    <property type="match status" value="1"/>
</dbReference>
<evidence type="ECO:0000256" key="4">
    <source>
        <dbReference type="ARBA" id="ARBA00022741"/>
    </source>
</evidence>
<dbReference type="InterPro" id="IPR013760">
    <property type="entry name" value="Topo_IIA-like_dom_sf"/>
</dbReference>
<comment type="catalytic activity">
    <reaction evidence="1 9 10">
        <text>ATP-dependent breakage, passage and rejoining of double-stranded DNA.</text>
        <dbReference type="EC" id="5.6.2.2"/>
    </reaction>
</comment>
<keyword evidence="8 9" id="KW-0413">Isomerase</keyword>
<protein>
    <recommendedName>
        <fullName evidence="9">DNA gyrase subunit A</fullName>
        <ecNumber evidence="9">5.6.2.2</ecNumber>
    </recommendedName>
</protein>
<keyword evidence="6 9" id="KW-0799">Topoisomerase</keyword>
<dbReference type="HAMAP" id="MF_01897">
    <property type="entry name" value="GyrA"/>
    <property type="match status" value="1"/>
</dbReference>
<dbReference type="CDD" id="cd00187">
    <property type="entry name" value="TOP4c"/>
    <property type="match status" value="1"/>
</dbReference>
<dbReference type="FunFam" id="3.30.1360.40:FF:000002">
    <property type="entry name" value="DNA gyrase subunit A"/>
    <property type="match status" value="1"/>
</dbReference>
<dbReference type="PANTHER" id="PTHR43493">
    <property type="entry name" value="DNA GYRASE/TOPOISOMERASE SUBUNIT A"/>
    <property type="match status" value="1"/>
</dbReference>
<comment type="subcellular location">
    <subcellularLocation>
        <location evidence="9">Cytoplasm</location>
    </subcellularLocation>
</comment>
<feature type="active site" description="O-(5'-phospho-DNA)-tyrosine intermediate" evidence="9 10">
    <location>
        <position position="122"/>
    </location>
</feature>
<gene>
    <name evidence="9" type="primary">gyrA</name>
    <name evidence="12" type="ORF">A2024_10440</name>
</gene>
<dbReference type="EC" id="5.6.2.2" evidence="9"/>
<dbReference type="GO" id="GO:0006265">
    <property type="term" value="P:DNA topological change"/>
    <property type="evidence" value="ECO:0007669"/>
    <property type="project" value="UniProtKB-UniRule"/>
</dbReference>
<dbReference type="GO" id="GO:0003677">
    <property type="term" value="F:DNA binding"/>
    <property type="evidence" value="ECO:0007669"/>
    <property type="project" value="UniProtKB-UniRule"/>
</dbReference>
<keyword evidence="5 9" id="KW-0067">ATP-binding</keyword>
<dbReference type="FunFam" id="1.10.268.10:FF:000001">
    <property type="entry name" value="DNA gyrase subunit A"/>
    <property type="match status" value="1"/>
</dbReference>
<evidence type="ECO:0000256" key="5">
    <source>
        <dbReference type="ARBA" id="ARBA00022840"/>
    </source>
</evidence>
<dbReference type="AlphaFoldDB" id="A0A1F5RHI8"/>
<evidence type="ECO:0000259" key="11">
    <source>
        <dbReference type="PROSITE" id="PS52040"/>
    </source>
</evidence>
<reference evidence="12 13" key="1">
    <citation type="journal article" date="2016" name="Nat. Commun.">
        <title>Thousands of microbial genomes shed light on interconnected biogeochemical processes in an aquifer system.</title>
        <authorList>
            <person name="Anantharaman K."/>
            <person name="Brown C.T."/>
            <person name="Hug L.A."/>
            <person name="Sharon I."/>
            <person name="Castelle C.J."/>
            <person name="Probst A.J."/>
            <person name="Thomas B.C."/>
            <person name="Singh A."/>
            <person name="Wilkins M.J."/>
            <person name="Karaoz U."/>
            <person name="Brodie E.L."/>
            <person name="Williams K.H."/>
            <person name="Hubbard S.S."/>
            <person name="Banfield J.F."/>
        </authorList>
    </citation>
    <scope>NUCLEOTIDE SEQUENCE [LARGE SCALE GENOMIC DNA]</scope>
</reference>
<evidence type="ECO:0000256" key="1">
    <source>
        <dbReference type="ARBA" id="ARBA00000185"/>
    </source>
</evidence>
<dbReference type="GO" id="GO:0034335">
    <property type="term" value="F:DNA negative supercoiling activity"/>
    <property type="evidence" value="ECO:0007669"/>
    <property type="project" value="UniProtKB-ARBA"/>
</dbReference>
<accession>A0A1F5RHI8</accession>
<dbReference type="FunFam" id="3.90.199.10:FF:000001">
    <property type="entry name" value="DNA gyrase subunit A"/>
    <property type="match status" value="1"/>
</dbReference>
<comment type="similarity">
    <text evidence="2 9">Belongs to the type II topoisomerase GyrA/ParC subunit family.</text>
</comment>
<organism evidence="12 13">
    <name type="scientific">Candidatus Edwardsbacteria bacterium GWF2_54_11</name>
    <dbReference type="NCBI Taxonomy" id="1817851"/>
    <lineage>
        <taxon>Bacteria</taxon>
        <taxon>Candidatus Edwardsiibacteriota</taxon>
    </lineage>
</organism>
<dbReference type="GO" id="GO:0005524">
    <property type="term" value="F:ATP binding"/>
    <property type="evidence" value="ECO:0007669"/>
    <property type="project" value="UniProtKB-UniRule"/>
</dbReference>
<dbReference type="GO" id="GO:0006261">
    <property type="term" value="P:DNA-templated DNA replication"/>
    <property type="evidence" value="ECO:0007669"/>
    <property type="project" value="UniProtKB-UniRule"/>
</dbReference>
<evidence type="ECO:0000256" key="8">
    <source>
        <dbReference type="ARBA" id="ARBA00023235"/>
    </source>
</evidence>
<dbReference type="EMBL" id="MFFM01000011">
    <property type="protein sequence ID" value="OGF13858.1"/>
    <property type="molecule type" value="Genomic_DNA"/>
</dbReference>
<dbReference type="NCBIfam" id="NF004044">
    <property type="entry name" value="PRK05561.1"/>
    <property type="match status" value="1"/>
</dbReference>
<dbReference type="Pfam" id="PF00521">
    <property type="entry name" value="DNA_topoisoIV"/>
    <property type="match status" value="1"/>
</dbReference>
<dbReference type="NCBIfam" id="NF004043">
    <property type="entry name" value="PRK05560.1"/>
    <property type="match status" value="1"/>
</dbReference>